<proteinExistence type="predicted"/>
<accession>A0A0W8G9Z0</accession>
<gene>
    <name evidence="1" type="ORF">ASZ90_000163</name>
</gene>
<evidence type="ECO:0000313" key="1">
    <source>
        <dbReference type="EMBL" id="KUG29945.1"/>
    </source>
</evidence>
<organism evidence="1">
    <name type="scientific">hydrocarbon metagenome</name>
    <dbReference type="NCBI Taxonomy" id="938273"/>
    <lineage>
        <taxon>unclassified sequences</taxon>
        <taxon>metagenomes</taxon>
        <taxon>ecological metagenomes</taxon>
    </lineage>
</organism>
<name>A0A0W8G9Z0_9ZZZZ</name>
<comment type="caution">
    <text evidence="1">The sequence shown here is derived from an EMBL/GenBank/DDBJ whole genome shotgun (WGS) entry which is preliminary data.</text>
</comment>
<dbReference type="EMBL" id="LNQE01000018">
    <property type="protein sequence ID" value="KUG29945.1"/>
    <property type="molecule type" value="Genomic_DNA"/>
</dbReference>
<reference evidence="1" key="1">
    <citation type="journal article" date="2015" name="Proc. Natl. Acad. Sci. U.S.A.">
        <title>Networks of energetic and metabolic interactions define dynamics in microbial communities.</title>
        <authorList>
            <person name="Embree M."/>
            <person name="Liu J.K."/>
            <person name="Al-Bassam M.M."/>
            <person name="Zengler K."/>
        </authorList>
    </citation>
    <scope>NUCLEOTIDE SEQUENCE</scope>
</reference>
<protein>
    <submittedName>
        <fullName evidence="1">Uncharacterized protein</fullName>
    </submittedName>
</protein>
<sequence length="44" mass="4819">MLMALVGDVRRGKGFAPGQVQVDRLVETLAVNLDPELENSLRLP</sequence>
<dbReference type="AlphaFoldDB" id="A0A0W8G9Z0"/>